<dbReference type="CDD" id="cd05380">
    <property type="entry name" value="CAP_euk"/>
    <property type="match status" value="1"/>
</dbReference>
<proteinExistence type="predicted"/>
<accession>A0A6P8WNX3</accession>
<dbReference type="RefSeq" id="XP_034105396.1">
    <property type="nucleotide sequence ID" value="XM_034249505.2"/>
</dbReference>
<dbReference type="InterPro" id="IPR014044">
    <property type="entry name" value="CAP_dom"/>
</dbReference>
<organism evidence="5 6">
    <name type="scientific">Drosophila albomicans</name>
    <name type="common">Fruit fly</name>
    <dbReference type="NCBI Taxonomy" id="7291"/>
    <lineage>
        <taxon>Eukaryota</taxon>
        <taxon>Metazoa</taxon>
        <taxon>Ecdysozoa</taxon>
        <taxon>Arthropoda</taxon>
        <taxon>Hexapoda</taxon>
        <taxon>Insecta</taxon>
        <taxon>Pterygota</taxon>
        <taxon>Neoptera</taxon>
        <taxon>Endopterygota</taxon>
        <taxon>Diptera</taxon>
        <taxon>Brachycera</taxon>
        <taxon>Muscomorpha</taxon>
        <taxon>Ephydroidea</taxon>
        <taxon>Drosophilidae</taxon>
        <taxon>Drosophila</taxon>
    </lineage>
</organism>
<dbReference type="SUPFAM" id="SSF55797">
    <property type="entry name" value="PR-1-like"/>
    <property type="match status" value="1"/>
</dbReference>
<dbReference type="InterPro" id="IPR035940">
    <property type="entry name" value="CAP_sf"/>
</dbReference>
<feature type="domain" description="SCP" evidence="4">
    <location>
        <begin position="72"/>
        <end position="227"/>
    </location>
</feature>
<gene>
    <name evidence="6" type="primary">LOC117568696</name>
</gene>
<evidence type="ECO:0000313" key="6">
    <source>
        <dbReference type="RefSeq" id="XP_034105396.1"/>
    </source>
</evidence>
<dbReference type="Gene3D" id="3.40.33.10">
    <property type="entry name" value="CAP"/>
    <property type="match status" value="1"/>
</dbReference>
<evidence type="ECO:0000313" key="5">
    <source>
        <dbReference type="Proteomes" id="UP000515160"/>
    </source>
</evidence>
<comment type="subcellular location">
    <subcellularLocation>
        <location evidence="1">Secreted</location>
    </subcellularLocation>
</comment>
<dbReference type="Proteomes" id="UP000515160">
    <property type="component" value="Chromosome 3"/>
</dbReference>
<dbReference type="PANTHER" id="PTHR10334">
    <property type="entry name" value="CYSTEINE-RICH SECRETORY PROTEIN-RELATED"/>
    <property type="match status" value="1"/>
</dbReference>
<evidence type="ECO:0000256" key="1">
    <source>
        <dbReference type="ARBA" id="ARBA00004613"/>
    </source>
</evidence>
<dbReference type="AlphaFoldDB" id="A0A6P8WNX3"/>
<keyword evidence="5" id="KW-1185">Reference proteome</keyword>
<keyword evidence="3" id="KW-0732">Signal</keyword>
<keyword evidence="2" id="KW-0964">Secreted</keyword>
<dbReference type="SMART" id="SM00198">
    <property type="entry name" value="SCP"/>
    <property type="match status" value="1"/>
</dbReference>
<dbReference type="GeneID" id="117568696"/>
<dbReference type="Pfam" id="PF00188">
    <property type="entry name" value="CAP"/>
    <property type="match status" value="1"/>
</dbReference>
<evidence type="ECO:0000256" key="2">
    <source>
        <dbReference type="ARBA" id="ARBA00022525"/>
    </source>
</evidence>
<dbReference type="InterPro" id="IPR001283">
    <property type="entry name" value="CRISP-related"/>
</dbReference>
<dbReference type="OrthoDB" id="414826at2759"/>
<evidence type="ECO:0000256" key="3">
    <source>
        <dbReference type="SAM" id="SignalP"/>
    </source>
</evidence>
<sequence>MKSCNRKLFAASIAIIGLLGVQSQSNVCQKIVEESAPNYCEQWGQNHVACNPKQGDIKCGKSTAELSDITDRMKWNIIRQHNTYRNMVAKGTFTLIPIAARMLKIKWDENLAYVASQAIRKCNLSIPNDLIYPTTNASKPGYNAAYNKYPESLPQDELKIASSQIKSWFNQNKYVNVQGLRTNKSAAGQEIGHFKQLVTGLNDRVGCAILKYPEGSWRIQLMICLYGCHQQDNQMTYALGKVPGDKCQCGADKKFKNLCVKTERYGDCALIKDHNLEDADLDGTTTTTAPKTTRKHKRWNNDLLDKMTEWVLGQETAKL</sequence>
<reference evidence="6" key="1">
    <citation type="submission" date="2025-08" db="UniProtKB">
        <authorList>
            <consortium name="RefSeq"/>
        </authorList>
    </citation>
    <scope>IDENTIFICATION</scope>
    <source>
        <strain evidence="6">15112-1751.03</strain>
        <tissue evidence="6">Whole Adult</tissue>
    </source>
</reference>
<evidence type="ECO:0000259" key="4">
    <source>
        <dbReference type="SMART" id="SM00198"/>
    </source>
</evidence>
<name>A0A6P8WNX3_DROAB</name>
<protein>
    <submittedName>
        <fullName evidence="6">Venom allergen 5.01-like</fullName>
    </submittedName>
</protein>
<feature type="chain" id="PRO_5028433665" evidence="3">
    <location>
        <begin position="24"/>
        <end position="319"/>
    </location>
</feature>
<dbReference type="GO" id="GO:0005576">
    <property type="term" value="C:extracellular region"/>
    <property type="evidence" value="ECO:0007669"/>
    <property type="project" value="UniProtKB-SubCell"/>
</dbReference>
<feature type="signal peptide" evidence="3">
    <location>
        <begin position="1"/>
        <end position="23"/>
    </location>
</feature>